<gene>
    <name evidence="8" type="ORF">FHX68_2036</name>
</gene>
<keyword evidence="5 7" id="KW-1133">Transmembrane helix</keyword>
<feature type="transmembrane region" description="Helical" evidence="7">
    <location>
        <begin position="58"/>
        <end position="77"/>
    </location>
</feature>
<evidence type="ECO:0000256" key="5">
    <source>
        <dbReference type="ARBA" id="ARBA00022989"/>
    </source>
</evidence>
<dbReference type="EMBL" id="VFPS01000003">
    <property type="protein sequence ID" value="TQM98019.1"/>
    <property type="molecule type" value="Genomic_DNA"/>
</dbReference>
<organism evidence="8 9">
    <name type="scientific">Microbacterium lacticum</name>
    <dbReference type="NCBI Taxonomy" id="33885"/>
    <lineage>
        <taxon>Bacteria</taxon>
        <taxon>Bacillati</taxon>
        <taxon>Actinomycetota</taxon>
        <taxon>Actinomycetes</taxon>
        <taxon>Micrococcales</taxon>
        <taxon>Microbacteriaceae</taxon>
        <taxon>Microbacterium</taxon>
    </lineage>
</organism>
<dbReference type="RefSeq" id="WP_244926851.1">
    <property type="nucleotide sequence ID" value="NZ_VFPS01000003.1"/>
</dbReference>
<dbReference type="PANTHER" id="PTHR30589:SF0">
    <property type="entry name" value="PHOSPHATIDYLGLYCEROL--PROLIPOPROTEIN DIACYLGLYCERYL TRANSFERASE"/>
    <property type="match status" value="1"/>
</dbReference>
<evidence type="ECO:0000313" key="9">
    <source>
        <dbReference type="Proteomes" id="UP000319804"/>
    </source>
</evidence>
<comment type="caution">
    <text evidence="8">The sequence shown here is derived from an EMBL/GenBank/DDBJ whole genome shotgun (WGS) entry which is preliminary data.</text>
</comment>
<dbReference type="AlphaFoldDB" id="A0A543KSH6"/>
<keyword evidence="9" id="KW-1185">Reference proteome</keyword>
<name>A0A543KSH6_9MICO</name>
<protein>
    <submittedName>
        <fullName evidence="8">Prolipoprotein diacylglyceryl transferase</fullName>
    </submittedName>
</protein>
<keyword evidence="2" id="KW-1003">Cell membrane</keyword>
<evidence type="ECO:0000256" key="6">
    <source>
        <dbReference type="ARBA" id="ARBA00023136"/>
    </source>
</evidence>
<dbReference type="Pfam" id="PF01790">
    <property type="entry name" value="LGT"/>
    <property type="match status" value="1"/>
</dbReference>
<accession>A0A543KSH6</accession>
<keyword evidence="3 8" id="KW-0808">Transferase</keyword>
<reference evidence="8 9" key="1">
    <citation type="submission" date="2019-06" db="EMBL/GenBank/DDBJ databases">
        <title>Sequencing the genomes of 1000 actinobacteria strains.</title>
        <authorList>
            <person name="Klenk H.-P."/>
        </authorList>
    </citation>
    <scope>NUCLEOTIDE SEQUENCE [LARGE SCALE GENOMIC DNA]</scope>
    <source>
        <strain evidence="8 9">DSM 20427</strain>
    </source>
</reference>
<evidence type="ECO:0000256" key="1">
    <source>
        <dbReference type="ARBA" id="ARBA00007150"/>
    </source>
</evidence>
<dbReference type="Proteomes" id="UP000319804">
    <property type="component" value="Unassembled WGS sequence"/>
</dbReference>
<dbReference type="GO" id="GO:0008961">
    <property type="term" value="F:phosphatidylglycerol-prolipoprotein diacylglyceryl transferase activity"/>
    <property type="evidence" value="ECO:0007669"/>
    <property type="project" value="InterPro"/>
</dbReference>
<evidence type="ECO:0000256" key="2">
    <source>
        <dbReference type="ARBA" id="ARBA00022475"/>
    </source>
</evidence>
<feature type="transmembrane region" description="Helical" evidence="7">
    <location>
        <begin position="28"/>
        <end position="46"/>
    </location>
</feature>
<evidence type="ECO:0000256" key="4">
    <source>
        <dbReference type="ARBA" id="ARBA00022692"/>
    </source>
</evidence>
<keyword evidence="8" id="KW-0449">Lipoprotein</keyword>
<dbReference type="GO" id="GO:0005886">
    <property type="term" value="C:plasma membrane"/>
    <property type="evidence" value="ECO:0007669"/>
    <property type="project" value="InterPro"/>
</dbReference>
<evidence type="ECO:0000313" key="8">
    <source>
        <dbReference type="EMBL" id="TQM98019.1"/>
    </source>
</evidence>
<dbReference type="InterPro" id="IPR001640">
    <property type="entry name" value="Lgt"/>
</dbReference>
<keyword evidence="4 7" id="KW-0812">Transmembrane</keyword>
<keyword evidence="6 7" id="KW-0472">Membrane</keyword>
<proteinExistence type="inferred from homology"/>
<feature type="transmembrane region" description="Helical" evidence="7">
    <location>
        <begin position="97"/>
        <end position="117"/>
    </location>
</feature>
<dbReference type="GO" id="GO:0042158">
    <property type="term" value="P:lipoprotein biosynthetic process"/>
    <property type="evidence" value="ECO:0007669"/>
    <property type="project" value="InterPro"/>
</dbReference>
<evidence type="ECO:0000256" key="7">
    <source>
        <dbReference type="SAM" id="Phobius"/>
    </source>
</evidence>
<evidence type="ECO:0000256" key="3">
    <source>
        <dbReference type="ARBA" id="ARBA00022679"/>
    </source>
</evidence>
<sequence>MDALLIVAPALIPSPGISFVQVGPFQIRFYALAILAGIVLAVLITGRRLRPVGHPAGVVVDVAMWAVPFGILGARIYHVLTHPGDYFFPGADLWRVLYIWEGGIAIFGAMGMLSLWLTRFLIPPGRRGVS</sequence>
<dbReference type="PANTHER" id="PTHR30589">
    <property type="entry name" value="PROLIPOPROTEIN DIACYLGLYCERYL TRANSFERASE"/>
    <property type="match status" value="1"/>
</dbReference>
<comment type="similarity">
    <text evidence="1">Belongs to the Lgt family.</text>
</comment>